<name>A0A7S0KE82_MICPS</name>
<accession>A0A7S0KE82</accession>
<reference evidence="2" key="1">
    <citation type="submission" date="2021-01" db="EMBL/GenBank/DDBJ databases">
        <authorList>
            <person name="Corre E."/>
            <person name="Pelletier E."/>
            <person name="Niang G."/>
            <person name="Scheremetjew M."/>
            <person name="Finn R."/>
            <person name="Kale V."/>
            <person name="Holt S."/>
            <person name="Cochrane G."/>
            <person name="Meng A."/>
            <person name="Brown T."/>
            <person name="Cohen L."/>
        </authorList>
    </citation>
    <scope>NUCLEOTIDE SEQUENCE</scope>
    <source>
        <strain evidence="2">CCMP494</strain>
    </source>
</reference>
<dbReference type="AlphaFoldDB" id="A0A7S0KE82"/>
<feature type="region of interest" description="Disordered" evidence="1">
    <location>
        <begin position="22"/>
        <end position="87"/>
    </location>
</feature>
<feature type="region of interest" description="Disordered" evidence="1">
    <location>
        <begin position="774"/>
        <end position="805"/>
    </location>
</feature>
<evidence type="ECO:0000256" key="1">
    <source>
        <dbReference type="SAM" id="MobiDB-lite"/>
    </source>
</evidence>
<feature type="compositionally biased region" description="Low complexity" evidence="1">
    <location>
        <begin position="124"/>
        <end position="135"/>
    </location>
</feature>
<feature type="region of interest" description="Disordered" evidence="1">
    <location>
        <begin position="102"/>
        <end position="137"/>
    </location>
</feature>
<evidence type="ECO:0000313" key="2">
    <source>
        <dbReference type="EMBL" id="CAD8578712.1"/>
    </source>
</evidence>
<feature type="compositionally biased region" description="Basic and acidic residues" evidence="1">
    <location>
        <begin position="373"/>
        <end position="403"/>
    </location>
</feature>
<proteinExistence type="predicted"/>
<feature type="region of interest" description="Disordered" evidence="1">
    <location>
        <begin position="367"/>
        <end position="404"/>
    </location>
</feature>
<dbReference type="EMBL" id="HBEV01002349">
    <property type="protein sequence ID" value="CAD8578712.1"/>
    <property type="molecule type" value="Transcribed_RNA"/>
</dbReference>
<organism evidence="2">
    <name type="scientific">Micromonas pusilla</name>
    <name type="common">Picoplanktonic green alga</name>
    <name type="synonym">Chromulina pusilla</name>
    <dbReference type="NCBI Taxonomy" id="38833"/>
    <lineage>
        <taxon>Eukaryota</taxon>
        <taxon>Viridiplantae</taxon>
        <taxon>Chlorophyta</taxon>
        <taxon>Mamiellophyceae</taxon>
        <taxon>Mamiellales</taxon>
        <taxon>Mamiellaceae</taxon>
        <taxon>Micromonas</taxon>
    </lineage>
</organism>
<gene>
    <name evidence="2" type="ORF">MSP1404_LOCUS1825</name>
</gene>
<sequence length="805" mass="88002">MVFGSPSGLVPDYNPASRYRQHAKVSTDEALRNNDPYARMSDSYGSHADQKAYPRGTPYKKNPNIIDAWDPDEKPKKPGEGARVSDVYGAHYRDPKYKVPRGGVALSAHGIPDPLDDDEEAERLSSASRNSAARTLKPKAGKGIAGIDYLGGHDQETFGRYFTNGQEFEGYYQGLHAGKKNASQFTGSGLNDKDWVDPYENYRGGVPRLEQRPLPKTMDMDDGVLMHMAPQRREHAAPKGGEKRQELERFRRQQATLQGINDMSIQDSNRLGVGKKDPRARPDDHRLIKSLLPEKEGGEYKIDHTTRAKTEHSGRDFESHFSGVTFAPDAKDINDGIFQEGRFKEEIRDARSHMAFKDGVLQAEKGNTDDGIFQDKGEKRGGLKPGMYDREGRRIKPGERGATEKGQIGRGFIANESATNEGIFDKNHVNKWAAKRAQSSLSGAGMKLDDKYTDDGIFDERHKLRGGDAGKSQRSAMGRGIGGLMADESATDEGIFDSRHKNRFAGRGQAGNLRVGKGGMMAEGNKVDEGIFQSGRKVQGAGLDTKSSLKFAEAGIVGDETGTQVDMFHGPKQGKSEYELKGRASSFQAGFMPKQKNANDGIFREGRVSKFGGKDNETGLGPGLVPTAERAADGIFQEGRNMKFAGKDNETGLGPGMIPRKECASDGIFSEDRTLAGGFAGKDTYSQIGSDFMAKEGTYMREDFASAYSEEFSNKDTEDHFEAGLIPQVQWKGGSEAKAAFERRTQLKEYYTNAAKSTAEGKKLDFYKRRGANDEAPAAGLGGNRFSRGGNQIARTAGTAPFGTG</sequence>
<protein>
    <submittedName>
        <fullName evidence="2">Uncharacterized protein</fullName>
    </submittedName>
</protein>
<feature type="compositionally biased region" description="Basic and acidic residues" evidence="1">
    <location>
        <begin position="71"/>
        <end position="80"/>
    </location>
</feature>